<name>A0A9P9BSS4_9PEZI</name>
<organism evidence="1 2">
    <name type="scientific">Microdochium trichocladiopsis</name>
    <dbReference type="NCBI Taxonomy" id="1682393"/>
    <lineage>
        <taxon>Eukaryota</taxon>
        <taxon>Fungi</taxon>
        <taxon>Dikarya</taxon>
        <taxon>Ascomycota</taxon>
        <taxon>Pezizomycotina</taxon>
        <taxon>Sordariomycetes</taxon>
        <taxon>Xylariomycetidae</taxon>
        <taxon>Xylariales</taxon>
        <taxon>Microdochiaceae</taxon>
        <taxon>Microdochium</taxon>
    </lineage>
</organism>
<proteinExistence type="predicted"/>
<evidence type="ECO:0000313" key="2">
    <source>
        <dbReference type="Proteomes" id="UP000756346"/>
    </source>
</evidence>
<evidence type="ECO:0000313" key="1">
    <source>
        <dbReference type="EMBL" id="KAH7035145.1"/>
    </source>
</evidence>
<dbReference type="GeneID" id="70182740"/>
<protein>
    <submittedName>
        <fullName evidence="1">Uncharacterized protein</fullName>
    </submittedName>
</protein>
<comment type="caution">
    <text evidence="1">The sequence shown here is derived from an EMBL/GenBank/DDBJ whole genome shotgun (WGS) entry which is preliminary data.</text>
</comment>
<dbReference type="EMBL" id="JAGTJQ010000003">
    <property type="protein sequence ID" value="KAH7035145.1"/>
    <property type="molecule type" value="Genomic_DNA"/>
</dbReference>
<sequence>MREAGGRSWLAGWLSRCTCCHDSAVTQEAVVCLCVCGAGTVPGKTCCHVVAR</sequence>
<dbReference type="RefSeq" id="XP_046015238.1">
    <property type="nucleotide sequence ID" value="XM_046153194.1"/>
</dbReference>
<keyword evidence="2" id="KW-1185">Reference proteome</keyword>
<reference evidence="1" key="1">
    <citation type="journal article" date="2021" name="Nat. Commun.">
        <title>Genetic determinants of endophytism in the Arabidopsis root mycobiome.</title>
        <authorList>
            <person name="Mesny F."/>
            <person name="Miyauchi S."/>
            <person name="Thiergart T."/>
            <person name="Pickel B."/>
            <person name="Atanasova L."/>
            <person name="Karlsson M."/>
            <person name="Huettel B."/>
            <person name="Barry K.W."/>
            <person name="Haridas S."/>
            <person name="Chen C."/>
            <person name="Bauer D."/>
            <person name="Andreopoulos W."/>
            <person name="Pangilinan J."/>
            <person name="LaButti K."/>
            <person name="Riley R."/>
            <person name="Lipzen A."/>
            <person name="Clum A."/>
            <person name="Drula E."/>
            <person name="Henrissat B."/>
            <person name="Kohler A."/>
            <person name="Grigoriev I.V."/>
            <person name="Martin F.M."/>
            <person name="Hacquard S."/>
        </authorList>
    </citation>
    <scope>NUCLEOTIDE SEQUENCE</scope>
    <source>
        <strain evidence="1">MPI-CAGE-CH-0230</strain>
    </source>
</reference>
<dbReference type="AlphaFoldDB" id="A0A9P9BSS4"/>
<accession>A0A9P9BSS4</accession>
<gene>
    <name evidence="1" type="ORF">B0I36DRAFT_317734</name>
</gene>
<dbReference type="Proteomes" id="UP000756346">
    <property type="component" value="Unassembled WGS sequence"/>
</dbReference>